<proteinExistence type="inferred from homology"/>
<evidence type="ECO:0000256" key="3">
    <source>
        <dbReference type="ARBA" id="ARBA00023242"/>
    </source>
</evidence>
<comment type="caution">
    <text evidence="6">The sequence shown here is derived from an EMBL/GenBank/DDBJ whole genome shotgun (WGS) entry which is preliminary data.</text>
</comment>
<evidence type="ECO:0000313" key="7">
    <source>
        <dbReference type="Proteomes" id="UP001054902"/>
    </source>
</evidence>
<dbReference type="Gene3D" id="1.10.10.10">
    <property type="entry name" value="Winged helix-like DNA-binding domain superfamily/Winged helix DNA-binding domain"/>
    <property type="match status" value="1"/>
</dbReference>
<evidence type="ECO:0000256" key="2">
    <source>
        <dbReference type="ARBA" id="ARBA00023125"/>
    </source>
</evidence>
<comment type="subcellular location">
    <subcellularLocation>
        <location evidence="1">Nucleus</location>
    </subcellularLocation>
</comment>
<name>A0AAD3CIM4_9STRA</name>
<keyword evidence="3" id="KW-0539">Nucleus</keyword>
<dbReference type="InterPro" id="IPR036388">
    <property type="entry name" value="WH-like_DNA-bd_sf"/>
</dbReference>
<dbReference type="SMART" id="SM00415">
    <property type="entry name" value="HSF"/>
    <property type="match status" value="1"/>
</dbReference>
<dbReference type="Proteomes" id="UP001054902">
    <property type="component" value="Unassembled WGS sequence"/>
</dbReference>
<dbReference type="PANTHER" id="PTHR10015:SF206">
    <property type="entry name" value="HSF-TYPE DNA-BINDING DOMAIN-CONTAINING PROTEIN"/>
    <property type="match status" value="1"/>
</dbReference>
<evidence type="ECO:0000256" key="1">
    <source>
        <dbReference type="ARBA" id="ARBA00004123"/>
    </source>
</evidence>
<keyword evidence="7" id="KW-1185">Reference proteome</keyword>
<dbReference type="EMBL" id="BLLK01000022">
    <property type="protein sequence ID" value="GFH45805.1"/>
    <property type="molecule type" value="Genomic_DNA"/>
</dbReference>
<dbReference type="PANTHER" id="PTHR10015">
    <property type="entry name" value="HEAT SHOCK TRANSCRIPTION FACTOR"/>
    <property type="match status" value="1"/>
</dbReference>
<reference evidence="6 7" key="1">
    <citation type="journal article" date="2021" name="Sci. Rep.">
        <title>The genome of the diatom Chaetoceros tenuissimus carries an ancient integrated fragment of an extant virus.</title>
        <authorList>
            <person name="Hongo Y."/>
            <person name="Kimura K."/>
            <person name="Takaki Y."/>
            <person name="Yoshida Y."/>
            <person name="Baba S."/>
            <person name="Kobayashi G."/>
            <person name="Nagasaki K."/>
            <person name="Hano T."/>
            <person name="Tomaru Y."/>
        </authorList>
    </citation>
    <scope>NUCLEOTIDE SEQUENCE [LARGE SCALE GENOMIC DNA]</scope>
    <source>
        <strain evidence="6 7">NIES-3715</strain>
    </source>
</reference>
<dbReference type="PRINTS" id="PR00056">
    <property type="entry name" value="HSFDOMAIN"/>
</dbReference>
<protein>
    <recommendedName>
        <fullName evidence="5">HSF-type DNA-binding domain-containing protein</fullName>
    </recommendedName>
</protein>
<dbReference type="AlphaFoldDB" id="A0AAD3CIM4"/>
<evidence type="ECO:0000256" key="4">
    <source>
        <dbReference type="RuleBase" id="RU004020"/>
    </source>
</evidence>
<accession>A0AAD3CIM4</accession>
<feature type="domain" description="HSF-type DNA-binding" evidence="5">
    <location>
        <begin position="35"/>
        <end position="131"/>
    </location>
</feature>
<organism evidence="6 7">
    <name type="scientific">Chaetoceros tenuissimus</name>
    <dbReference type="NCBI Taxonomy" id="426638"/>
    <lineage>
        <taxon>Eukaryota</taxon>
        <taxon>Sar</taxon>
        <taxon>Stramenopiles</taxon>
        <taxon>Ochrophyta</taxon>
        <taxon>Bacillariophyta</taxon>
        <taxon>Coscinodiscophyceae</taxon>
        <taxon>Chaetocerotophycidae</taxon>
        <taxon>Chaetocerotales</taxon>
        <taxon>Chaetocerotaceae</taxon>
        <taxon>Chaetoceros</taxon>
    </lineage>
</organism>
<dbReference type="GO" id="GO:0043565">
    <property type="term" value="F:sequence-specific DNA binding"/>
    <property type="evidence" value="ECO:0007669"/>
    <property type="project" value="InterPro"/>
</dbReference>
<comment type="similarity">
    <text evidence="4">Belongs to the HSF family.</text>
</comment>
<evidence type="ECO:0000313" key="6">
    <source>
        <dbReference type="EMBL" id="GFH45805.1"/>
    </source>
</evidence>
<dbReference type="FunFam" id="1.10.10.10:FF:000479">
    <property type="entry name" value="Predicted protein"/>
    <property type="match status" value="1"/>
</dbReference>
<dbReference type="Pfam" id="PF00447">
    <property type="entry name" value="HSF_DNA-bind"/>
    <property type="match status" value="1"/>
</dbReference>
<gene>
    <name evidence="6" type="ORF">CTEN210_02279</name>
</gene>
<keyword evidence="2" id="KW-0238">DNA-binding</keyword>
<sequence>MPLYDYKDYAFTDISELPVPKELKKAKRKGPRGGVQVPFPEKLHNLLEEHLHEEVISWAPHGRCFVVHRPNEFVNKVMPQYFQQSKLTSFQRQLNLYGFTRILSSGPDRGGYYHDCFLRGKKYLCSRIVRMRVKGPSSRIAPNPDLEPKFYSMRPLPQSPKCKGTSNVYGMNTKYTAPIPCPPTSTAEPPNVISYNQEDITIPSSSARLISPLQHKSVLGRMQIKEDPYFGVNDFFLSDTEKRNNALSSLPSVPVENLSSCLPPLVTSSCSFGNPFDFEDDIESWSDGEFDLGCEDDLLQEARNNIDQAPTIDWNTDLTQVFET</sequence>
<dbReference type="InterPro" id="IPR036390">
    <property type="entry name" value="WH_DNA-bd_sf"/>
</dbReference>
<dbReference type="InterPro" id="IPR000232">
    <property type="entry name" value="HSF_DNA-bd"/>
</dbReference>
<evidence type="ECO:0000259" key="5">
    <source>
        <dbReference type="SMART" id="SM00415"/>
    </source>
</evidence>
<dbReference type="SUPFAM" id="SSF46785">
    <property type="entry name" value="Winged helix' DNA-binding domain"/>
    <property type="match status" value="1"/>
</dbReference>
<dbReference type="GO" id="GO:0003700">
    <property type="term" value="F:DNA-binding transcription factor activity"/>
    <property type="evidence" value="ECO:0007669"/>
    <property type="project" value="InterPro"/>
</dbReference>
<dbReference type="GO" id="GO:0005634">
    <property type="term" value="C:nucleus"/>
    <property type="evidence" value="ECO:0007669"/>
    <property type="project" value="UniProtKB-SubCell"/>
</dbReference>